<accession>A0A101RKP1</accession>
<dbReference type="STRING" id="58343.AQJ46_48150"/>
<evidence type="ECO:0000313" key="3">
    <source>
        <dbReference type="Proteomes" id="UP000053669"/>
    </source>
</evidence>
<dbReference type="Proteomes" id="UP000053669">
    <property type="component" value="Unassembled WGS sequence"/>
</dbReference>
<protein>
    <submittedName>
        <fullName evidence="2">Uncharacterized protein</fullName>
    </submittedName>
</protein>
<dbReference type="EMBL" id="LMWU01000075">
    <property type="protein sequence ID" value="KUN57262.1"/>
    <property type="molecule type" value="Genomic_DNA"/>
</dbReference>
<dbReference type="RefSeq" id="WP_059211695.1">
    <property type="nucleotide sequence ID" value="NZ_KQ948684.1"/>
</dbReference>
<organism evidence="2 3">
    <name type="scientific">Streptomyces canus</name>
    <dbReference type="NCBI Taxonomy" id="58343"/>
    <lineage>
        <taxon>Bacteria</taxon>
        <taxon>Bacillati</taxon>
        <taxon>Actinomycetota</taxon>
        <taxon>Actinomycetes</taxon>
        <taxon>Kitasatosporales</taxon>
        <taxon>Streptomycetaceae</taxon>
        <taxon>Streptomyces</taxon>
        <taxon>Streptomyces aurantiacus group</taxon>
    </lineage>
</organism>
<comment type="caution">
    <text evidence="2">The sequence shown here is derived from an EMBL/GenBank/DDBJ whole genome shotgun (WGS) entry which is preliminary data.</text>
</comment>
<name>A0A101RKP1_9ACTN</name>
<sequence>MAIDWDRIGQPAFDRHVEALLFRMFDGQAIAVNGRGGDSGIDVMVCTDAGLHIFQLKYHPDGFPSSHRGRRPAIQQSFHRAMQHDPVEWTLVVPCVLTSSERSFVDKLSDGRAVKVSVMDRAALDNGFAVHADLEATFTRDQAREAARDYGREKALLAERSDLTERVRALGRRADGIDPDWTWDFTRQGDTVIQTLRGQHALAHEVSPVRLLLTSRAQAISSDVRAALERALGYGIAEEVRLDPEAVESLSIEGPEWLTETVTDVGVIWKPVPLATEAGTAAEIQFSDTDGTRAGRYAGRLIAVGSGGVGRSVEADVHGARLQMLVPFDHQAAGNLRYSFDLEGRTPAEAMHVLRLYRRLLRGGSFQVNINGQAAGSGTMAGTGSVSDVAEVDSLLLYLSDLDVVQRHCETFFPAAGVHRPRAHRPADRPPPRRRPLRCLSPCPHDHHYPQRPRRSRPASGTGPTATVPAHQSPGIRNHTQRPQHGHRPRPPLPRARRRR</sequence>
<reference evidence="2 3" key="1">
    <citation type="submission" date="2015-10" db="EMBL/GenBank/DDBJ databases">
        <title>Draft genome sequence of Streptomyces canus DSM 40017, type strain for the species Streptomyces canus.</title>
        <authorList>
            <person name="Ruckert C."/>
            <person name="Winkler A."/>
            <person name="Kalinowski J."/>
            <person name="Kampfer P."/>
            <person name="Glaeser S."/>
        </authorList>
    </citation>
    <scope>NUCLEOTIDE SEQUENCE [LARGE SCALE GENOMIC DNA]</scope>
    <source>
        <strain evidence="2 3">DSM 40017</strain>
    </source>
</reference>
<feature type="compositionally biased region" description="Basic residues" evidence="1">
    <location>
        <begin position="479"/>
        <end position="500"/>
    </location>
</feature>
<evidence type="ECO:0000313" key="2">
    <source>
        <dbReference type="EMBL" id="KUN57262.1"/>
    </source>
</evidence>
<proteinExistence type="predicted"/>
<dbReference type="AlphaFoldDB" id="A0A101RKP1"/>
<feature type="region of interest" description="Disordered" evidence="1">
    <location>
        <begin position="419"/>
        <end position="500"/>
    </location>
</feature>
<gene>
    <name evidence="2" type="ORF">AQJ46_48150</name>
</gene>
<evidence type="ECO:0000256" key="1">
    <source>
        <dbReference type="SAM" id="MobiDB-lite"/>
    </source>
</evidence>